<dbReference type="EMBL" id="JAPNOA010000025">
    <property type="protein sequence ID" value="MCY0965189.1"/>
    <property type="molecule type" value="Genomic_DNA"/>
</dbReference>
<evidence type="ECO:0000313" key="2">
    <source>
        <dbReference type="Proteomes" id="UP001150830"/>
    </source>
</evidence>
<dbReference type="InterPro" id="IPR008551">
    <property type="entry name" value="TANGO2"/>
</dbReference>
<protein>
    <submittedName>
        <fullName evidence="1">NRDE family protein</fullName>
    </submittedName>
</protein>
<reference evidence="1" key="1">
    <citation type="submission" date="2022-11" db="EMBL/GenBank/DDBJ databases">
        <title>Parathalassolutuus dongxingensis gen. nov., sp. nov., a novel member of family Oceanospirillaceae isolated from a coastal shrimp pond in Guangxi, China.</title>
        <authorList>
            <person name="Chen H."/>
        </authorList>
    </citation>
    <scope>NUCLEOTIDE SEQUENCE</scope>
    <source>
        <strain evidence="1">G-43</strain>
    </source>
</reference>
<dbReference type="AlphaFoldDB" id="A0A9X3ECR2"/>
<dbReference type="PANTHER" id="PTHR17985">
    <property type="entry name" value="SER/THR-RICH PROTEIN T10 IN DGCR REGION"/>
    <property type="match status" value="1"/>
</dbReference>
<dbReference type="Pfam" id="PF05742">
    <property type="entry name" value="TANGO2"/>
    <property type="match status" value="1"/>
</dbReference>
<gene>
    <name evidence="1" type="ORF">OUO13_08330</name>
</gene>
<evidence type="ECO:0000313" key="1">
    <source>
        <dbReference type="EMBL" id="MCY0965189.1"/>
    </source>
</evidence>
<name>A0A9X3ECR2_9GAMM</name>
<organism evidence="1 2">
    <name type="scientific">Parathalassolituus penaei</name>
    <dbReference type="NCBI Taxonomy" id="2997323"/>
    <lineage>
        <taxon>Bacteria</taxon>
        <taxon>Pseudomonadati</taxon>
        <taxon>Pseudomonadota</taxon>
        <taxon>Gammaproteobacteria</taxon>
        <taxon>Oceanospirillales</taxon>
        <taxon>Oceanospirillaceae</taxon>
        <taxon>Parathalassolituus</taxon>
    </lineage>
</organism>
<dbReference type="PANTHER" id="PTHR17985:SF8">
    <property type="entry name" value="TRANSPORT AND GOLGI ORGANIZATION PROTEIN 2 HOMOLOG"/>
    <property type="match status" value="1"/>
</dbReference>
<dbReference type="Proteomes" id="UP001150830">
    <property type="component" value="Unassembled WGS sequence"/>
</dbReference>
<accession>A0A9X3ECR2</accession>
<dbReference type="RefSeq" id="WP_283173404.1">
    <property type="nucleotide sequence ID" value="NZ_JAPNOA010000025.1"/>
</dbReference>
<proteinExistence type="predicted"/>
<comment type="caution">
    <text evidence="1">The sequence shown here is derived from an EMBL/GenBank/DDBJ whole genome shotgun (WGS) entry which is preliminary data.</text>
</comment>
<keyword evidence="2" id="KW-1185">Reference proteome</keyword>
<sequence length="262" mass="29864">MCLIVFQWQPQQPQWLTLAANRDEFFQRPTAVLQPWDSHPHMIAGRDLEAGGSWMGMAAGLRFAAVTNIRRGQPETAPRSRGKLVAAFLQGQDSPATYIGQLQQRAHEYGRFNLICGDRQQLWYLRNFPDIRVEQLPAGLYSLSNAELNSPWPKAELARQQLQTWLQENRTNKLSPAESGWQLAQLLDHQQPWPDDQLPDTGVPLEWERWLSAQFIRAPGYGTRSGSSLLGIHQQLGITELAFDEQADIHSRQQYWQPSTPG</sequence>